<sequence length="45" mass="5269">MEKVDIFSSFCKVVLKVLFCNGLLIFDSEKFFMRLVFKDEKGFGL</sequence>
<dbReference type="Proteomes" id="UP000574332">
    <property type="component" value="Unassembled WGS sequence"/>
</dbReference>
<evidence type="ECO:0000313" key="1">
    <source>
        <dbReference type="EMBL" id="NYI50023.1"/>
    </source>
</evidence>
<accession>A0A8E2A230</accession>
<evidence type="ECO:0000313" key="2">
    <source>
        <dbReference type="Proteomes" id="UP000574332"/>
    </source>
</evidence>
<dbReference type="EMBL" id="JACCCY010000003">
    <property type="protein sequence ID" value="NYI50023.1"/>
    <property type="molecule type" value="Genomic_DNA"/>
</dbReference>
<proteinExistence type="predicted"/>
<reference evidence="1 2" key="1">
    <citation type="submission" date="2020-07" db="EMBL/GenBank/DDBJ databases">
        <title>Genomic Encyclopedia of Type Strains, Phase IV (KMG-IV): sequencing the most valuable type-strain genomes for metagenomic binning, comparative biology and taxonomic classification.</title>
        <authorList>
            <person name="Goeker M."/>
        </authorList>
    </citation>
    <scope>NUCLEOTIDE SEQUENCE [LARGE SCALE GENOMIC DNA]</scope>
    <source>
        <strain evidence="1 2">DSM 23697</strain>
    </source>
</reference>
<protein>
    <submittedName>
        <fullName evidence="1">Uncharacterized protein</fullName>
    </submittedName>
</protein>
<keyword evidence="2" id="KW-1185">Reference proteome</keyword>
<dbReference type="AlphaFoldDB" id="A0A8E2A230"/>
<name>A0A8E2A230_9PORP</name>
<gene>
    <name evidence="1" type="ORF">F5613_002153</name>
</gene>
<comment type="caution">
    <text evidence="1">The sequence shown here is derived from an EMBL/GenBank/DDBJ whole genome shotgun (WGS) entry which is preliminary data.</text>
</comment>
<organism evidence="1 2">
    <name type="scientific">Macellibacteroides fermentans</name>
    <dbReference type="NCBI Taxonomy" id="879969"/>
    <lineage>
        <taxon>Bacteria</taxon>
        <taxon>Pseudomonadati</taxon>
        <taxon>Bacteroidota</taxon>
        <taxon>Bacteroidia</taxon>
        <taxon>Bacteroidales</taxon>
        <taxon>Porphyromonadaceae</taxon>
        <taxon>Macellibacteroides</taxon>
    </lineage>
</organism>